<dbReference type="AlphaFoldDB" id="A0A4R8QW16"/>
<evidence type="ECO:0000313" key="1">
    <source>
        <dbReference type="EMBL" id="TDZ41390.1"/>
    </source>
</evidence>
<name>A0A4R8QW16_COLTR</name>
<accession>A0A4R8QW16</accession>
<protein>
    <submittedName>
        <fullName evidence="1">Uncharacterized protein</fullName>
    </submittedName>
</protein>
<dbReference type="Proteomes" id="UP000295703">
    <property type="component" value="Unassembled WGS sequence"/>
</dbReference>
<dbReference type="EMBL" id="RYZW01000138">
    <property type="protein sequence ID" value="TDZ41390.1"/>
    <property type="molecule type" value="Genomic_DNA"/>
</dbReference>
<keyword evidence="2" id="KW-1185">Reference proteome</keyword>
<evidence type="ECO:0000313" key="2">
    <source>
        <dbReference type="Proteomes" id="UP000295703"/>
    </source>
</evidence>
<sequence>MLPIRLGYESSTDALEEDWAELTAERKDLEPGEDMLKLGEAKLAEDRAKLGNDQKGTWSFYT</sequence>
<proteinExistence type="predicted"/>
<organism evidence="1 2">
    <name type="scientific">Colletotrichum trifolii</name>
    <dbReference type="NCBI Taxonomy" id="5466"/>
    <lineage>
        <taxon>Eukaryota</taxon>
        <taxon>Fungi</taxon>
        <taxon>Dikarya</taxon>
        <taxon>Ascomycota</taxon>
        <taxon>Pezizomycotina</taxon>
        <taxon>Sordariomycetes</taxon>
        <taxon>Hypocreomycetidae</taxon>
        <taxon>Glomerellales</taxon>
        <taxon>Glomerellaceae</taxon>
        <taxon>Colletotrichum</taxon>
        <taxon>Colletotrichum orbiculare species complex</taxon>
    </lineage>
</organism>
<comment type="caution">
    <text evidence="1">The sequence shown here is derived from an EMBL/GenBank/DDBJ whole genome shotgun (WGS) entry which is preliminary data.</text>
</comment>
<reference evidence="1 2" key="1">
    <citation type="submission" date="2018-12" db="EMBL/GenBank/DDBJ databases">
        <title>Genome sequence and assembly of Colletotrichum trifolii.</title>
        <authorList>
            <person name="Gan P."/>
            <person name="Shirasu K."/>
        </authorList>
    </citation>
    <scope>NUCLEOTIDE SEQUENCE [LARGE SCALE GENOMIC DNA]</scope>
    <source>
        <strain evidence="1 2">543-2</strain>
    </source>
</reference>
<gene>
    <name evidence="1" type="ORF">CTRI78_v009705</name>
</gene>